<reference evidence="1 2" key="1">
    <citation type="submission" date="2018-02" db="EMBL/GenBank/DDBJ databases">
        <title>Subsurface microbial communities from deep shales in Ohio and West Virginia, USA.</title>
        <authorList>
            <person name="Wrighton K."/>
        </authorList>
    </citation>
    <scope>NUCLEOTIDE SEQUENCE [LARGE SCALE GENOMIC DNA]</scope>
    <source>
        <strain evidence="1 2">OWC-DMM</strain>
    </source>
</reference>
<protein>
    <submittedName>
        <fullName evidence="1">Uncharacterized protein</fullName>
    </submittedName>
</protein>
<dbReference type="EMBL" id="PTIZ01000003">
    <property type="protein sequence ID" value="PPK76651.1"/>
    <property type="molecule type" value="Genomic_DNA"/>
</dbReference>
<sequence>MTKRNWNHRLICMDTLLGRTRTDNATTDLCNAEYAVRTFTYECIATPSYSIAEASKSPDSTVSWALLLQSDIGIYTSTAPFFLEGEDWNEGPDAPCPVYARRWS</sequence>
<organism evidence="1 2">
    <name type="scientific">Methylobacter tundripaludum</name>
    <dbReference type="NCBI Taxonomy" id="173365"/>
    <lineage>
        <taxon>Bacteria</taxon>
        <taxon>Pseudomonadati</taxon>
        <taxon>Pseudomonadota</taxon>
        <taxon>Gammaproteobacteria</taxon>
        <taxon>Methylococcales</taxon>
        <taxon>Methylococcaceae</taxon>
        <taxon>Methylobacter</taxon>
    </lineage>
</organism>
<dbReference type="AlphaFoldDB" id="A0A2S6HGZ4"/>
<gene>
    <name evidence="1" type="ORF">B0F87_103258</name>
</gene>
<comment type="caution">
    <text evidence="1">The sequence shown here is derived from an EMBL/GenBank/DDBJ whole genome shotgun (WGS) entry which is preliminary data.</text>
</comment>
<proteinExistence type="predicted"/>
<accession>A0A2S6HGZ4</accession>
<evidence type="ECO:0000313" key="1">
    <source>
        <dbReference type="EMBL" id="PPK76651.1"/>
    </source>
</evidence>
<name>A0A2S6HGZ4_9GAMM</name>
<evidence type="ECO:0000313" key="2">
    <source>
        <dbReference type="Proteomes" id="UP000240010"/>
    </source>
</evidence>
<dbReference type="Proteomes" id="UP000240010">
    <property type="component" value="Unassembled WGS sequence"/>
</dbReference>